<dbReference type="GO" id="GO:0005829">
    <property type="term" value="C:cytosol"/>
    <property type="evidence" value="ECO:0007669"/>
    <property type="project" value="TreeGrafter"/>
</dbReference>
<evidence type="ECO:0000259" key="1">
    <source>
        <dbReference type="Pfam" id="PF00117"/>
    </source>
</evidence>
<dbReference type="SUPFAM" id="SSF52317">
    <property type="entry name" value="Class I glutamine amidotransferase-like"/>
    <property type="match status" value="1"/>
</dbReference>
<dbReference type="Proteomes" id="UP000010310">
    <property type="component" value="Unassembled WGS sequence"/>
</dbReference>
<dbReference type="STRING" id="1208365.B273_1113"/>
<dbReference type="AlphaFoldDB" id="K6FE27"/>
<dbReference type="Pfam" id="PF00117">
    <property type="entry name" value="GATase"/>
    <property type="match status" value="1"/>
</dbReference>
<dbReference type="Gene3D" id="3.40.50.880">
    <property type="match status" value="1"/>
</dbReference>
<keyword evidence="2" id="KW-0315">Glutamine amidotransferase</keyword>
<dbReference type="InterPro" id="IPR044992">
    <property type="entry name" value="ChyE-like"/>
</dbReference>
<gene>
    <name evidence="2" type="ORF">B273_1113</name>
</gene>
<dbReference type="PANTHER" id="PTHR42695:SF5">
    <property type="entry name" value="GLUTAMINE AMIDOTRANSFERASE YLR126C-RELATED"/>
    <property type="match status" value="1"/>
</dbReference>
<proteinExistence type="predicted"/>
<dbReference type="GO" id="GO:0016740">
    <property type="term" value="F:transferase activity"/>
    <property type="evidence" value="ECO:0007669"/>
    <property type="project" value="UniProtKB-KW"/>
</dbReference>
<reference evidence="2 3" key="1">
    <citation type="submission" date="2012-09" db="EMBL/GenBank/DDBJ databases">
        <authorList>
            <person name="Dupont C.L."/>
            <person name="Rusch D.B."/>
            <person name="Lombardo M.-J."/>
            <person name="Novotny M."/>
            <person name="Yee-Greenbaum J."/>
            <person name="Laskin R."/>
        </authorList>
    </citation>
    <scope>NUCLEOTIDE SEQUENCE [LARGE SCALE GENOMIC DNA]</scope>
    <source>
        <strain evidence="2">SAR86E</strain>
    </source>
</reference>
<organism evidence="2 3">
    <name type="scientific">SAR86 cluster bacterium SAR86E</name>
    <dbReference type="NCBI Taxonomy" id="1208365"/>
    <lineage>
        <taxon>Bacteria</taxon>
        <taxon>Pseudomonadati</taxon>
        <taxon>Pseudomonadota</taxon>
        <taxon>Gammaproteobacteria</taxon>
        <taxon>SAR86 cluster</taxon>
    </lineage>
</organism>
<dbReference type="CDD" id="cd01741">
    <property type="entry name" value="GATase1_1"/>
    <property type="match status" value="1"/>
</dbReference>
<protein>
    <submittedName>
        <fullName evidence="2">Class I glutamine amidotransferase</fullName>
    </submittedName>
</protein>
<comment type="caution">
    <text evidence="2">The sequence shown here is derived from an EMBL/GenBank/DDBJ whole genome shotgun (WGS) entry which is preliminary data.</text>
</comment>
<dbReference type="PATRIC" id="fig|1208365.4.peg.691"/>
<evidence type="ECO:0000313" key="3">
    <source>
        <dbReference type="Proteomes" id="UP000010310"/>
    </source>
</evidence>
<dbReference type="EMBL" id="AMWX01000002">
    <property type="protein sequence ID" value="EKO36892.1"/>
    <property type="molecule type" value="Genomic_DNA"/>
</dbReference>
<sequence length="233" mass="26290">MKIGILNSDTVEIEGTDEFGQYPEMFFKVFGRVNSKVAFKTYEVQMNNFPDDLHECDAYLITGSKASAYEDIPWINNLKKFIQKLDRNKKKLVGICFGHQVIAEALGGKVRKSPTGWHVGIDTITFNDKAIGYGTKGDQLNLIFSHQDEVETLPAGAEIIAESKICPVGMFLVEDHIMCIQGHIELERKFSQILYKFRKDMIGIEKFNAACDSLAKKTNELQVVANIIKFVET</sequence>
<dbReference type="InterPro" id="IPR029062">
    <property type="entry name" value="Class_I_gatase-like"/>
</dbReference>
<keyword evidence="2" id="KW-0808">Transferase</keyword>
<feature type="domain" description="Glutamine amidotransferase" evidence="1">
    <location>
        <begin position="19"/>
        <end position="186"/>
    </location>
</feature>
<accession>K6FE27</accession>
<name>K6FE27_9GAMM</name>
<dbReference type="PANTHER" id="PTHR42695">
    <property type="entry name" value="GLUTAMINE AMIDOTRANSFERASE YLR126C-RELATED"/>
    <property type="match status" value="1"/>
</dbReference>
<dbReference type="InterPro" id="IPR017926">
    <property type="entry name" value="GATASE"/>
</dbReference>
<keyword evidence="3" id="KW-1185">Reference proteome</keyword>
<evidence type="ECO:0000313" key="2">
    <source>
        <dbReference type="EMBL" id="EKO36892.1"/>
    </source>
</evidence>
<dbReference type="PROSITE" id="PS51273">
    <property type="entry name" value="GATASE_TYPE_1"/>
    <property type="match status" value="1"/>
</dbReference>